<dbReference type="Gene3D" id="3.50.50.60">
    <property type="entry name" value="FAD/NAD(P)-binding domain"/>
    <property type="match status" value="1"/>
</dbReference>
<dbReference type="Gene3D" id="3.30.9.10">
    <property type="entry name" value="D-Amino Acid Oxidase, subunit A, domain 2"/>
    <property type="match status" value="1"/>
</dbReference>
<evidence type="ECO:0000256" key="3">
    <source>
        <dbReference type="ARBA" id="ARBA00022630"/>
    </source>
</evidence>
<dbReference type="PANTHER" id="PTHR11985">
    <property type="entry name" value="GLYCEROL-3-PHOSPHATE DEHYDROGENASE"/>
    <property type="match status" value="1"/>
</dbReference>
<reference evidence="8 9" key="1">
    <citation type="submission" date="2019-07" db="EMBL/GenBank/DDBJ databases">
        <title>Litoreibacter alkalisoli sp. nov., isolated from saline-alkaline soil.</title>
        <authorList>
            <person name="Wang S."/>
            <person name="Xu L."/>
            <person name="Xing Y.-T."/>
            <person name="Sun J.-Q."/>
        </authorList>
    </citation>
    <scope>NUCLEOTIDE SEQUENCE [LARGE SCALE GENOMIC DNA]</scope>
    <source>
        <strain evidence="8 9">LN3S51</strain>
        <plasmid evidence="8 9">unnamed1</plasmid>
    </source>
</reference>
<protein>
    <submittedName>
        <fullName evidence="8">Glycerol-3-phosphate dehydrogenase/oxidase</fullName>
    </submittedName>
</protein>
<dbReference type="RefSeq" id="WP_146365932.1">
    <property type="nucleotide sequence ID" value="NZ_CP042262.1"/>
</dbReference>
<dbReference type="Proteomes" id="UP000318483">
    <property type="component" value="Plasmid unnamed1"/>
</dbReference>
<evidence type="ECO:0000256" key="2">
    <source>
        <dbReference type="ARBA" id="ARBA00007330"/>
    </source>
</evidence>
<dbReference type="GO" id="GO:0046168">
    <property type="term" value="P:glycerol-3-phosphate catabolic process"/>
    <property type="evidence" value="ECO:0007669"/>
    <property type="project" value="TreeGrafter"/>
</dbReference>
<dbReference type="Gene3D" id="1.10.8.870">
    <property type="entry name" value="Alpha-glycerophosphate oxidase, cap domain"/>
    <property type="match status" value="1"/>
</dbReference>
<gene>
    <name evidence="8" type="ORF">FPZ52_12465</name>
</gene>
<keyword evidence="8" id="KW-0614">Plasmid</keyword>
<feature type="domain" description="FAD dependent oxidoreductase" evidence="6">
    <location>
        <begin position="19"/>
        <end position="395"/>
    </location>
</feature>
<organism evidence="8 9">
    <name type="scientific">Qingshengfaniella alkalisoli</name>
    <dbReference type="NCBI Taxonomy" id="2599296"/>
    <lineage>
        <taxon>Bacteria</taxon>
        <taxon>Pseudomonadati</taxon>
        <taxon>Pseudomonadota</taxon>
        <taxon>Alphaproteobacteria</taxon>
        <taxon>Rhodobacterales</taxon>
        <taxon>Paracoccaceae</taxon>
        <taxon>Qingshengfaniella</taxon>
    </lineage>
</organism>
<dbReference type="EMBL" id="CP042262">
    <property type="protein sequence ID" value="QDY70514.1"/>
    <property type="molecule type" value="Genomic_DNA"/>
</dbReference>
<evidence type="ECO:0000313" key="9">
    <source>
        <dbReference type="Proteomes" id="UP000318483"/>
    </source>
</evidence>
<proteinExistence type="inferred from homology"/>
<dbReference type="PANTHER" id="PTHR11985:SF15">
    <property type="entry name" value="GLYCEROL-3-PHOSPHATE DEHYDROGENASE, MITOCHONDRIAL"/>
    <property type="match status" value="1"/>
</dbReference>
<evidence type="ECO:0000256" key="4">
    <source>
        <dbReference type="ARBA" id="ARBA00022827"/>
    </source>
</evidence>
<name>A0A5B8IXQ5_9RHOB</name>
<dbReference type="InterPro" id="IPR036188">
    <property type="entry name" value="FAD/NAD-bd_sf"/>
</dbReference>
<dbReference type="SUPFAM" id="SSF51905">
    <property type="entry name" value="FAD/NAD(P)-binding domain"/>
    <property type="match status" value="1"/>
</dbReference>
<accession>A0A5B8IXQ5</accession>
<dbReference type="Pfam" id="PF01266">
    <property type="entry name" value="DAO"/>
    <property type="match status" value="1"/>
</dbReference>
<keyword evidence="3" id="KW-0285">Flavoprotein</keyword>
<evidence type="ECO:0000256" key="5">
    <source>
        <dbReference type="ARBA" id="ARBA00023002"/>
    </source>
</evidence>
<dbReference type="GO" id="GO:0004368">
    <property type="term" value="F:glycerol-3-phosphate dehydrogenase (quinone) activity"/>
    <property type="evidence" value="ECO:0007669"/>
    <property type="project" value="InterPro"/>
</dbReference>
<sequence length="573" mass="63563">MANSRAEIIADLIRTPQVDVLVIGGGINGIGTYRELALQGVRVRLVERGDFCGACSSAPSRMIHGGLRYLENGEFDLVRESLRERDALLRNVPHMVRPLPTTVPIRKVFSGLLNGALGFVGGKRKPSERGALTIKAGLSLYDLFTRRRRALPRHSFTGTRATRQRWPRLNAKMRFTATYHDAWISHPERLGVEMIRDCEECDDAAALNYAEVARDPSGAFTIRDKESKQSVSILPKVVINATGAWVDETNAGLMKGDTPPKFVGGTKGSHLILDHPALLAELGGHMIYFENIDGRVCIMFPYLGKVLVGSTDIRVNDLDDVRCEDDEVDYILNSLAYVFPSVEVRPDQIVYRYSGVRPLPRSDDSFTGRISRDHFTRNIGGTPPMLTMVGGKWTTFRAFGQQSADMTLDLLGHARRLDTLAQPIGGGANFNAKAMLQTLRIDHGVSTSRAEHLLGHYGSTATRVAEFCSRDQDDRALSCLTEYTTGELRYLIRHEYVRHLDDLLQRRCSLAITGVLSREMIDTASGILAHELGWSEAEAQAEITDFLALLDRKHGLGIETLTKRDTSGRKKCA</sequence>
<dbReference type="InterPro" id="IPR006076">
    <property type="entry name" value="FAD-dep_OxRdtase"/>
</dbReference>
<keyword evidence="5" id="KW-0560">Oxidoreductase</keyword>
<dbReference type="InterPro" id="IPR038299">
    <property type="entry name" value="DAO_C_sf"/>
</dbReference>
<dbReference type="AlphaFoldDB" id="A0A5B8IXQ5"/>
<comment type="similarity">
    <text evidence="2">Belongs to the FAD-dependent glycerol-3-phosphate dehydrogenase family.</text>
</comment>
<keyword evidence="4" id="KW-0274">FAD</keyword>
<feature type="domain" description="Alpha-glycerophosphate oxidase C-terminal" evidence="7">
    <location>
        <begin position="419"/>
        <end position="538"/>
    </location>
</feature>
<dbReference type="KEGG" id="lit:FPZ52_12465"/>
<evidence type="ECO:0000259" key="7">
    <source>
        <dbReference type="Pfam" id="PF16901"/>
    </source>
</evidence>
<evidence type="ECO:0000256" key="1">
    <source>
        <dbReference type="ARBA" id="ARBA00001974"/>
    </source>
</evidence>
<dbReference type="InterPro" id="IPR031656">
    <property type="entry name" value="DAO_C"/>
</dbReference>
<keyword evidence="9" id="KW-1185">Reference proteome</keyword>
<dbReference type="OrthoDB" id="9766796at2"/>
<geneLocation type="plasmid" evidence="8 9">
    <name>unnamed1</name>
</geneLocation>
<dbReference type="InterPro" id="IPR000447">
    <property type="entry name" value="G3P_DH_FAD-dep"/>
</dbReference>
<evidence type="ECO:0000313" key="8">
    <source>
        <dbReference type="EMBL" id="QDY70514.1"/>
    </source>
</evidence>
<evidence type="ECO:0000259" key="6">
    <source>
        <dbReference type="Pfam" id="PF01266"/>
    </source>
</evidence>
<comment type="cofactor">
    <cofactor evidence="1">
        <name>FAD</name>
        <dbReference type="ChEBI" id="CHEBI:57692"/>
    </cofactor>
</comment>
<dbReference type="PRINTS" id="PR01001">
    <property type="entry name" value="FADG3PDH"/>
</dbReference>
<dbReference type="Pfam" id="PF16901">
    <property type="entry name" value="DAO_C"/>
    <property type="match status" value="1"/>
</dbReference>